<evidence type="ECO:0000256" key="3">
    <source>
        <dbReference type="ARBA" id="ARBA00022722"/>
    </source>
</evidence>
<evidence type="ECO:0000313" key="11">
    <source>
        <dbReference type="Proteomes" id="UP000399805"/>
    </source>
</evidence>
<keyword evidence="8" id="KW-0234">DNA repair</keyword>
<dbReference type="PANTHER" id="PTHR15822:SF4">
    <property type="entry name" value="TYROSYL-DNA PHOSPHODIESTERASE 2"/>
    <property type="match status" value="1"/>
</dbReference>
<dbReference type="InterPro" id="IPR036691">
    <property type="entry name" value="Endo/exonu/phosph_ase_sf"/>
</dbReference>
<dbReference type="Gene3D" id="3.60.10.10">
    <property type="entry name" value="Endonuclease/exonuclease/phosphatase"/>
    <property type="match status" value="1"/>
</dbReference>
<keyword evidence="11" id="KW-1185">Reference proteome</keyword>
<protein>
    <recommendedName>
        <fullName evidence="9">Endonuclease/exonuclease/phosphatase domain-containing protein</fullName>
    </recommendedName>
</protein>
<feature type="domain" description="Endonuclease/exonuclease/phosphatase" evidence="9">
    <location>
        <begin position="20"/>
        <end position="262"/>
    </location>
</feature>
<accession>A0A6I8LJG7</accession>
<comment type="cofactor">
    <cofactor evidence="2">
        <name>Mg(2+)</name>
        <dbReference type="ChEBI" id="CHEBI:18420"/>
    </cofactor>
</comment>
<keyword evidence="5" id="KW-0227">DNA damage</keyword>
<dbReference type="GO" id="GO:0006302">
    <property type="term" value="P:double-strand break repair"/>
    <property type="evidence" value="ECO:0007669"/>
    <property type="project" value="TreeGrafter"/>
</dbReference>
<comment type="cofactor">
    <cofactor evidence="1">
        <name>Mn(2+)</name>
        <dbReference type="ChEBI" id="CHEBI:29035"/>
    </cofactor>
</comment>
<dbReference type="Proteomes" id="UP000399805">
    <property type="component" value="Unassembled WGS sequence"/>
</dbReference>
<dbReference type="GO" id="GO:0005737">
    <property type="term" value="C:cytoplasm"/>
    <property type="evidence" value="ECO:0007669"/>
    <property type="project" value="TreeGrafter"/>
</dbReference>
<evidence type="ECO:0000256" key="6">
    <source>
        <dbReference type="ARBA" id="ARBA00022801"/>
    </source>
</evidence>
<dbReference type="RefSeq" id="WP_155542422.1">
    <property type="nucleotide sequence ID" value="NZ_CABVGP010000001.1"/>
</dbReference>
<dbReference type="InterPro" id="IPR005135">
    <property type="entry name" value="Endo/exonuclease/phosphatase"/>
</dbReference>
<dbReference type="GO" id="GO:0003697">
    <property type="term" value="F:single-stranded DNA binding"/>
    <property type="evidence" value="ECO:0007669"/>
    <property type="project" value="TreeGrafter"/>
</dbReference>
<evidence type="ECO:0000256" key="7">
    <source>
        <dbReference type="ARBA" id="ARBA00022842"/>
    </source>
</evidence>
<dbReference type="PANTHER" id="PTHR15822">
    <property type="entry name" value="TRAF AND TNF RECEPTOR-ASSOCIATED PROTEIN"/>
    <property type="match status" value="1"/>
</dbReference>
<name>A0A6I8LJG7_9PSEU</name>
<evidence type="ECO:0000256" key="5">
    <source>
        <dbReference type="ARBA" id="ARBA00022763"/>
    </source>
</evidence>
<dbReference type="AlphaFoldDB" id="A0A6I8LJG7"/>
<reference evidence="10 11" key="1">
    <citation type="submission" date="2019-09" db="EMBL/GenBank/DDBJ databases">
        <authorList>
            <person name="Leyn A S."/>
        </authorList>
    </citation>
    <scope>NUCLEOTIDE SEQUENCE [LARGE SCALE GENOMIC DNA]</scope>
    <source>
        <strain evidence="10">AA231_1</strain>
    </source>
</reference>
<organism evidence="10 11">
    <name type="scientific">Amycolatopsis camponoti</name>
    <dbReference type="NCBI Taxonomy" id="2606593"/>
    <lineage>
        <taxon>Bacteria</taxon>
        <taxon>Bacillati</taxon>
        <taxon>Actinomycetota</taxon>
        <taxon>Actinomycetes</taxon>
        <taxon>Pseudonocardiales</taxon>
        <taxon>Pseudonocardiaceae</taxon>
        <taxon>Amycolatopsis</taxon>
    </lineage>
</organism>
<evidence type="ECO:0000256" key="2">
    <source>
        <dbReference type="ARBA" id="ARBA00001946"/>
    </source>
</evidence>
<sequence>MTVDPLRPYGALIESRLRLITWNVWGRFGPWEQRQGGIAAVLAEHAPDVLALQEAWSAADRDQARELAAAAGLHHHRFSGDREEEGVTSGSAVLSRWPITTVESWVLPGPPGHEGSAVRADIDGPRGPVRLVSVMLDWPLHHTRIRQDQVTELAQRVRELGRGALTVVCGDFNATPDCDEIRMLTGRAAGAGVCWHDAWEFAGTGPGHTWSTANPWAAAVLPRDRRIDYVFSTSFRRGGAGQPTRAQLLGTAAAGATMPSDHYGVLTELRY</sequence>
<evidence type="ECO:0000256" key="8">
    <source>
        <dbReference type="ARBA" id="ARBA00023204"/>
    </source>
</evidence>
<evidence type="ECO:0000256" key="1">
    <source>
        <dbReference type="ARBA" id="ARBA00001936"/>
    </source>
</evidence>
<dbReference type="GO" id="GO:0046872">
    <property type="term" value="F:metal ion binding"/>
    <property type="evidence" value="ECO:0007669"/>
    <property type="project" value="UniProtKB-KW"/>
</dbReference>
<dbReference type="EMBL" id="CABVGP010000001">
    <property type="protein sequence ID" value="VVJ17211.1"/>
    <property type="molecule type" value="Genomic_DNA"/>
</dbReference>
<proteinExistence type="predicted"/>
<keyword evidence="6" id="KW-0378">Hydrolase</keyword>
<gene>
    <name evidence="10" type="ORF">AA23TX_02232</name>
</gene>
<dbReference type="Pfam" id="PF03372">
    <property type="entry name" value="Exo_endo_phos"/>
    <property type="match status" value="1"/>
</dbReference>
<keyword evidence="4" id="KW-0479">Metal-binding</keyword>
<evidence type="ECO:0000256" key="4">
    <source>
        <dbReference type="ARBA" id="ARBA00022723"/>
    </source>
</evidence>
<keyword evidence="7" id="KW-0460">Magnesium</keyword>
<keyword evidence="3" id="KW-0540">Nuclease</keyword>
<dbReference type="InterPro" id="IPR051547">
    <property type="entry name" value="TDP2-like"/>
</dbReference>
<dbReference type="SUPFAM" id="SSF56219">
    <property type="entry name" value="DNase I-like"/>
    <property type="match status" value="1"/>
</dbReference>
<evidence type="ECO:0000259" key="9">
    <source>
        <dbReference type="Pfam" id="PF03372"/>
    </source>
</evidence>
<dbReference type="GO" id="GO:0070260">
    <property type="term" value="F:5'-tyrosyl-DNA phosphodiesterase activity"/>
    <property type="evidence" value="ECO:0007669"/>
    <property type="project" value="TreeGrafter"/>
</dbReference>
<evidence type="ECO:0000313" key="10">
    <source>
        <dbReference type="EMBL" id="VVJ17211.1"/>
    </source>
</evidence>
<dbReference type="GO" id="GO:0004518">
    <property type="term" value="F:nuclease activity"/>
    <property type="evidence" value="ECO:0007669"/>
    <property type="project" value="UniProtKB-KW"/>
</dbReference>